<name>A0A2H0UQS3_9BACT</name>
<organism evidence="2 3">
    <name type="scientific">Candidatus Harrisonbacteria bacterium CG10_big_fil_rev_8_21_14_0_10_44_23</name>
    <dbReference type="NCBI Taxonomy" id="1974585"/>
    <lineage>
        <taxon>Bacteria</taxon>
        <taxon>Candidatus Harrisoniibacteriota</taxon>
    </lineage>
</organism>
<keyword evidence="1" id="KW-0472">Membrane</keyword>
<dbReference type="AlphaFoldDB" id="A0A2H0UQS3"/>
<feature type="non-terminal residue" evidence="2">
    <location>
        <position position="114"/>
    </location>
</feature>
<sequence>MERKFLLTSIFVTLGAIAFLSGYLLMPQTRQNFANQNLDGQAGFLTDRFSNKVEVGSSEDKIPNTLPLSSRKFTTFIQPFSDSKKIVAITNTGDIIEIDTTNLTEKILYNSQAG</sequence>
<keyword evidence="1" id="KW-1133">Transmembrane helix</keyword>
<dbReference type="Proteomes" id="UP000229615">
    <property type="component" value="Unassembled WGS sequence"/>
</dbReference>
<reference evidence="3" key="1">
    <citation type="submission" date="2017-09" db="EMBL/GenBank/DDBJ databases">
        <title>Depth-based differentiation of microbial function through sediment-hosted aquifers and enrichment of novel symbionts in the deep terrestrial subsurface.</title>
        <authorList>
            <person name="Probst A.J."/>
            <person name="Ladd B."/>
            <person name="Jarett J.K."/>
            <person name="Geller-Mcgrath D.E."/>
            <person name="Sieber C.M.K."/>
            <person name="Emerson J.B."/>
            <person name="Anantharaman K."/>
            <person name="Thomas B.C."/>
            <person name="Malmstrom R."/>
            <person name="Stieglmeier M."/>
            <person name="Klingl A."/>
            <person name="Woyke T."/>
            <person name="Ryan C.M."/>
            <person name="Banfield J.F."/>
        </authorList>
    </citation>
    <scope>NUCLEOTIDE SEQUENCE [LARGE SCALE GENOMIC DNA]</scope>
</reference>
<evidence type="ECO:0000256" key="1">
    <source>
        <dbReference type="SAM" id="Phobius"/>
    </source>
</evidence>
<accession>A0A2H0UQS3</accession>
<comment type="caution">
    <text evidence="2">The sequence shown here is derived from an EMBL/GenBank/DDBJ whole genome shotgun (WGS) entry which is preliminary data.</text>
</comment>
<proteinExistence type="predicted"/>
<dbReference type="EMBL" id="PFBB01000009">
    <property type="protein sequence ID" value="PIR88721.1"/>
    <property type="molecule type" value="Genomic_DNA"/>
</dbReference>
<feature type="transmembrane region" description="Helical" evidence="1">
    <location>
        <begin position="6"/>
        <end position="26"/>
    </location>
</feature>
<evidence type="ECO:0000313" key="2">
    <source>
        <dbReference type="EMBL" id="PIR88721.1"/>
    </source>
</evidence>
<gene>
    <name evidence="2" type="ORF">COU09_00730</name>
</gene>
<protein>
    <submittedName>
        <fullName evidence="2">Uncharacterized protein</fullName>
    </submittedName>
</protein>
<evidence type="ECO:0000313" key="3">
    <source>
        <dbReference type="Proteomes" id="UP000229615"/>
    </source>
</evidence>
<keyword evidence="1" id="KW-0812">Transmembrane</keyword>